<proteinExistence type="predicted"/>
<sequence>MGGVLRFGWSYKLEFPSCGHVICCANPGKSLDNMSVVFDFNKLISRRKRRLIFVGLRHVSDDKFPSRSSCARLKPLEWKKAEQQCEAN</sequence>
<evidence type="ECO:0000313" key="2">
    <source>
        <dbReference type="Proteomes" id="UP000266723"/>
    </source>
</evidence>
<evidence type="ECO:0000313" key="1">
    <source>
        <dbReference type="EMBL" id="KAF3596887.1"/>
    </source>
</evidence>
<reference evidence="1 2" key="1">
    <citation type="journal article" date="2020" name="BMC Genomics">
        <title>Intraspecific diversification of the crop wild relative Brassica cretica Lam. using demographic model selection.</title>
        <authorList>
            <person name="Kioukis A."/>
            <person name="Michalopoulou V.A."/>
            <person name="Briers L."/>
            <person name="Pirintsos S."/>
            <person name="Studholme D.J."/>
            <person name="Pavlidis P."/>
            <person name="Sarris P.F."/>
        </authorList>
    </citation>
    <scope>NUCLEOTIDE SEQUENCE [LARGE SCALE GENOMIC DNA]</scope>
    <source>
        <strain evidence="2">cv. PFS-1207/04</strain>
    </source>
</reference>
<protein>
    <submittedName>
        <fullName evidence="1">Uncharacterized protein</fullName>
    </submittedName>
</protein>
<organism evidence="1 2">
    <name type="scientific">Brassica cretica</name>
    <name type="common">Mustard</name>
    <dbReference type="NCBI Taxonomy" id="69181"/>
    <lineage>
        <taxon>Eukaryota</taxon>
        <taxon>Viridiplantae</taxon>
        <taxon>Streptophyta</taxon>
        <taxon>Embryophyta</taxon>
        <taxon>Tracheophyta</taxon>
        <taxon>Spermatophyta</taxon>
        <taxon>Magnoliopsida</taxon>
        <taxon>eudicotyledons</taxon>
        <taxon>Gunneridae</taxon>
        <taxon>Pentapetalae</taxon>
        <taxon>rosids</taxon>
        <taxon>malvids</taxon>
        <taxon>Brassicales</taxon>
        <taxon>Brassicaceae</taxon>
        <taxon>Brassiceae</taxon>
        <taxon>Brassica</taxon>
    </lineage>
</organism>
<dbReference type="Proteomes" id="UP000266723">
    <property type="component" value="Unassembled WGS sequence"/>
</dbReference>
<dbReference type="EMBL" id="QGKV02000299">
    <property type="protein sequence ID" value="KAF3596887.1"/>
    <property type="molecule type" value="Genomic_DNA"/>
</dbReference>
<accession>A0ABQ7EJC9</accession>
<gene>
    <name evidence="1" type="ORF">DY000_02020756</name>
</gene>
<comment type="caution">
    <text evidence="1">The sequence shown here is derived from an EMBL/GenBank/DDBJ whole genome shotgun (WGS) entry which is preliminary data.</text>
</comment>
<keyword evidence="2" id="KW-1185">Reference proteome</keyword>
<name>A0ABQ7EJC9_BRACR</name>